<dbReference type="KEGG" id="smr:Smar_0581"/>
<evidence type="ECO:0000313" key="1">
    <source>
        <dbReference type="EMBL" id="ABN69688.1"/>
    </source>
</evidence>
<organism evidence="1 2">
    <name type="scientific">Staphylothermus marinus (strain ATCC 43588 / DSM 3639 / JCM 9404 / F1)</name>
    <dbReference type="NCBI Taxonomy" id="399550"/>
    <lineage>
        <taxon>Archaea</taxon>
        <taxon>Thermoproteota</taxon>
        <taxon>Thermoprotei</taxon>
        <taxon>Desulfurococcales</taxon>
        <taxon>Desulfurococcaceae</taxon>
        <taxon>Staphylothermus</taxon>
    </lineage>
</organism>
<dbReference type="RefSeq" id="WP_011838879.1">
    <property type="nucleotide sequence ID" value="NC_009033.1"/>
</dbReference>
<proteinExistence type="predicted"/>
<evidence type="ECO:0000313" key="2">
    <source>
        <dbReference type="Proteomes" id="UP000000254"/>
    </source>
</evidence>
<dbReference type="GeneID" id="4907322"/>
<dbReference type="OrthoDB" id="45153at2157"/>
<dbReference type="eggNOG" id="arCOG07011">
    <property type="taxonomic scope" value="Archaea"/>
</dbReference>
<keyword evidence="2" id="KW-1185">Reference proteome</keyword>
<dbReference type="Proteomes" id="UP000000254">
    <property type="component" value="Chromosome"/>
</dbReference>
<dbReference type="HOGENOM" id="CLU_2930358_0_0_2"/>
<dbReference type="AlphaFoldDB" id="A3DM28"/>
<sequence length="60" mass="7341">MPRRIYYYRVLDESRVPRPPREVEDKIKFVIKKYGSLSPMELESRVNELLRLTPKKKVEY</sequence>
<gene>
    <name evidence="1" type="ordered locus">Smar_0581</name>
</gene>
<dbReference type="STRING" id="399550.Smar_0581"/>
<name>A3DM28_STAMF</name>
<reference evidence="1 2" key="2">
    <citation type="journal article" date="2009" name="Stand. Genomic Sci.">
        <title>Complete genome sequence of Staphylothermus marinus Stetter and Fiala 1986 type strain F1.</title>
        <authorList>
            <person name="Anderson I.J."/>
            <person name="Sun H."/>
            <person name="Lapidus A."/>
            <person name="Copeland A."/>
            <person name="Glavina Del Rio T."/>
            <person name="Tice H."/>
            <person name="Dalin E."/>
            <person name="Lucas S."/>
            <person name="Barry K."/>
            <person name="Land M."/>
            <person name="Richardson P."/>
            <person name="Huber H."/>
            <person name="Kyrpides N.C."/>
        </authorList>
    </citation>
    <scope>NUCLEOTIDE SEQUENCE [LARGE SCALE GENOMIC DNA]</scope>
    <source>
        <strain evidence="2">ATCC 43588 / DSM 3639 / JCM 9404 / F1</strain>
    </source>
</reference>
<reference evidence="2" key="1">
    <citation type="journal article" date="2009" name="BMC Genomics">
        <title>The complete genome sequence of Staphylothermus marinus reveals differences in sulfur metabolism among heterotrophic Crenarchaeota.</title>
        <authorList>
            <person name="Anderson I.J."/>
            <person name="Dharmarajan L."/>
            <person name="Rodriguez J."/>
            <person name="Hooper S."/>
            <person name="Porat I."/>
            <person name="Ulrich L.E."/>
            <person name="Elkins J.G."/>
            <person name="Mavromatis K."/>
            <person name="Sun H."/>
            <person name="Land M."/>
            <person name="Lapidus A."/>
            <person name="Lucas S."/>
            <person name="Barry K."/>
            <person name="Huber H."/>
            <person name="Zhulin I.B."/>
            <person name="Whitman W.B."/>
            <person name="Mukhopadhyay B."/>
            <person name="Woese C."/>
            <person name="Bristow J."/>
            <person name="Kyrpides N."/>
        </authorList>
    </citation>
    <scope>NUCLEOTIDE SEQUENCE [LARGE SCALE GENOMIC DNA]</scope>
    <source>
        <strain evidence="2">ATCC 43588 / DSM 3639 / JCM 9404 / F1</strain>
    </source>
</reference>
<protein>
    <submittedName>
        <fullName evidence="1">Uncharacterized protein</fullName>
    </submittedName>
</protein>
<accession>A3DM28</accession>
<dbReference type="EMBL" id="CP000575">
    <property type="protein sequence ID" value="ABN69688.1"/>
    <property type="molecule type" value="Genomic_DNA"/>
</dbReference>